<reference evidence="2 3" key="1">
    <citation type="submission" date="2019-01" db="EMBL/GenBank/DDBJ databases">
        <authorList>
            <person name="Sayadi A."/>
        </authorList>
    </citation>
    <scope>NUCLEOTIDE SEQUENCE [LARGE SCALE GENOMIC DNA]</scope>
</reference>
<dbReference type="EMBL" id="CAACVG010013590">
    <property type="protein sequence ID" value="VEN62047.1"/>
    <property type="molecule type" value="Genomic_DNA"/>
</dbReference>
<gene>
    <name evidence="2" type="ORF">CALMAC_LOCUS19287</name>
</gene>
<accession>A0A653DP79</accession>
<dbReference type="SUPFAM" id="SSF47565">
    <property type="entry name" value="Insect pheromone/odorant-binding proteins"/>
    <property type="match status" value="1"/>
</dbReference>
<feature type="signal peptide" evidence="1">
    <location>
        <begin position="1"/>
        <end position="23"/>
    </location>
</feature>
<dbReference type="AlphaFoldDB" id="A0A653DP79"/>
<keyword evidence="3" id="KW-1185">Reference proteome</keyword>
<keyword evidence="1" id="KW-0732">Signal</keyword>
<dbReference type="Gene3D" id="1.10.238.20">
    <property type="entry name" value="Pheromone/general odorant binding protein domain"/>
    <property type="match status" value="1"/>
</dbReference>
<dbReference type="Pfam" id="PF01395">
    <property type="entry name" value="PBP_GOBP"/>
    <property type="match status" value="1"/>
</dbReference>
<dbReference type="GO" id="GO:0005549">
    <property type="term" value="F:odorant binding"/>
    <property type="evidence" value="ECO:0007669"/>
    <property type="project" value="InterPro"/>
</dbReference>
<organism evidence="2 3">
    <name type="scientific">Callosobruchus maculatus</name>
    <name type="common">Southern cowpea weevil</name>
    <name type="synonym">Pulse bruchid</name>
    <dbReference type="NCBI Taxonomy" id="64391"/>
    <lineage>
        <taxon>Eukaryota</taxon>
        <taxon>Metazoa</taxon>
        <taxon>Ecdysozoa</taxon>
        <taxon>Arthropoda</taxon>
        <taxon>Hexapoda</taxon>
        <taxon>Insecta</taxon>
        <taxon>Pterygota</taxon>
        <taxon>Neoptera</taxon>
        <taxon>Endopterygota</taxon>
        <taxon>Coleoptera</taxon>
        <taxon>Polyphaga</taxon>
        <taxon>Cucujiformia</taxon>
        <taxon>Chrysomeloidea</taxon>
        <taxon>Chrysomelidae</taxon>
        <taxon>Bruchinae</taxon>
        <taxon>Bruchini</taxon>
        <taxon>Callosobruchus</taxon>
    </lineage>
</organism>
<protein>
    <submittedName>
        <fullName evidence="2">Uncharacterized protein</fullName>
    </submittedName>
</protein>
<sequence>MFNTVSISVVFIFSCLFLFNVHAQEDLLDELKKKPGYEKCLKSSGLDVSTIRSDPDSQEALCFSKCLIEEKGVLHADGTLDLENMFDAEAIKKLKPELIAKIEPMKECLKPVVIKKCEDMLKVVNCSKSFIDEKYA</sequence>
<dbReference type="InterPro" id="IPR006170">
    <property type="entry name" value="PBP/GOBP"/>
</dbReference>
<name>A0A653DP79_CALMS</name>
<proteinExistence type="predicted"/>
<dbReference type="InterPro" id="IPR036728">
    <property type="entry name" value="PBP_GOBP_sf"/>
</dbReference>
<evidence type="ECO:0000256" key="1">
    <source>
        <dbReference type="SAM" id="SignalP"/>
    </source>
</evidence>
<dbReference type="CDD" id="cd23992">
    <property type="entry name" value="PBP_GOBP"/>
    <property type="match status" value="1"/>
</dbReference>
<feature type="chain" id="PRO_5024857264" evidence="1">
    <location>
        <begin position="24"/>
        <end position="136"/>
    </location>
</feature>
<evidence type="ECO:0000313" key="3">
    <source>
        <dbReference type="Proteomes" id="UP000410492"/>
    </source>
</evidence>
<dbReference type="OrthoDB" id="6779241at2759"/>
<evidence type="ECO:0000313" key="2">
    <source>
        <dbReference type="EMBL" id="VEN62047.1"/>
    </source>
</evidence>
<dbReference type="Proteomes" id="UP000410492">
    <property type="component" value="Unassembled WGS sequence"/>
</dbReference>